<dbReference type="Proteomes" id="UP000239241">
    <property type="component" value="Unassembled WGS sequence"/>
</dbReference>
<organism evidence="2 3">
    <name type="scientific">Clavibacter michiganensis</name>
    <dbReference type="NCBI Taxonomy" id="28447"/>
    <lineage>
        <taxon>Bacteria</taxon>
        <taxon>Bacillati</taxon>
        <taxon>Actinomycetota</taxon>
        <taxon>Actinomycetes</taxon>
        <taxon>Micrococcales</taxon>
        <taxon>Microbacteriaceae</taxon>
        <taxon>Clavibacter</taxon>
    </lineage>
</organism>
<evidence type="ECO:0000256" key="1">
    <source>
        <dbReference type="SAM" id="MobiDB-lite"/>
    </source>
</evidence>
<dbReference type="AlphaFoldDB" id="A0A2S5VXK0"/>
<name>A0A2S5VXK0_9MICO</name>
<comment type="caution">
    <text evidence="2">The sequence shown here is derived from an EMBL/GenBank/DDBJ whole genome shotgun (WGS) entry which is preliminary data.</text>
</comment>
<accession>A0A2S5VXK0</accession>
<proteinExistence type="predicted"/>
<gene>
    <name evidence="2" type="ORF">C5E16_01800</name>
</gene>
<protein>
    <submittedName>
        <fullName evidence="2">Uncharacterized protein</fullName>
    </submittedName>
</protein>
<evidence type="ECO:0000313" key="2">
    <source>
        <dbReference type="EMBL" id="PPF71007.1"/>
    </source>
</evidence>
<feature type="region of interest" description="Disordered" evidence="1">
    <location>
        <begin position="1"/>
        <end position="29"/>
    </location>
</feature>
<dbReference type="RefSeq" id="WP_104289305.1">
    <property type="nucleotide sequence ID" value="NZ_PSXY01000002.1"/>
</dbReference>
<reference evidence="2 3" key="1">
    <citation type="submission" date="2018-02" db="EMBL/GenBank/DDBJ databases">
        <title>Bacteriophage NCPPB3778 and a type I-E CRISPR drive the evolution of the US Biological Select Agent, Rathayibacter toxicus.</title>
        <authorList>
            <person name="Davis E.W.II."/>
            <person name="Tabima J.F."/>
            <person name="Weisberg A.J."/>
            <person name="Lopes L.D."/>
            <person name="Wiseman M.S."/>
            <person name="Wiseman M.S."/>
            <person name="Pupko T."/>
            <person name="Belcher M.S."/>
            <person name="Sechler A.J."/>
            <person name="Tancos M.A."/>
            <person name="Schroeder B.K."/>
            <person name="Murray T.D."/>
            <person name="Luster D.G."/>
            <person name="Schneider W.L."/>
            <person name="Rogers E."/>
            <person name="Andreote F.D."/>
            <person name="Grunwald N.J."/>
            <person name="Putnam M.L."/>
            <person name="Chang J.H."/>
        </authorList>
    </citation>
    <scope>NUCLEOTIDE SEQUENCE [LARGE SCALE GENOMIC DNA]</scope>
    <source>
        <strain evidence="2 3">AY1B3</strain>
    </source>
</reference>
<evidence type="ECO:0000313" key="3">
    <source>
        <dbReference type="Proteomes" id="UP000239241"/>
    </source>
</evidence>
<feature type="compositionally biased region" description="Low complexity" evidence="1">
    <location>
        <begin position="20"/>
        <end position="29"/>
    </location>
</feature>
<dbReference type="EMBL" id="PSXY01000002">
    <property type="protein sequence ID" value="PPF71007.1"/>
    <property type="molecule type" value="Genomic_DNA"/>
</dbReference>
<sequence length="247" mass="27464">MQTTDDVERGAWLTQRMEQGTGSVSETTGTGFDAYVRILHPVPSPDSRREPTHDGSWSTRRWADVATRNGRRMHRLVQWGRLLGLDDPDKDGTSDVGWLDPGLLAALAPILEEATTTPDDLFAGFWEGGNGQDLPRRRVLDGPWRSYVLARTDIDELTATRWAAAMDPDHIDGLGTISLELLWPEDHAWALGAEIDFDSTVIGGSRALIDAILADRRFEAYEVAEDDDLTWDSDTVNRPAPANLERN</sequence>